<dbReference type="SUPFAM" id="SSF53474">
    <property type="entry name" value="alpha/beta-Hydrolases"/>
    <property type="match status" value="1"/>
</dbReference>
<dbReference type="AlphaFoldDB" id="A0A849CGV6"/>
<proteinExistence type="predicted"/>
<evidence type="ECO:0000313" key="3">
    <source>
        <dbReference type="Proteomes" id="UP000586827"/>
    </source>
</evidence>
<keyword evidence="1" id="KW-0732">Signal</keyword>
<sequence>MRRILATGMAAAVIGMTAMTATPAAAEPTSDTPTIPAGATIEPEIDCTPTVAHPYPIVVLPGGDGTTTETAAQWDFMVGSLRDAGYCTLLFQGGIVDGTRWAGDIPSGARQVADFIAKVKHTVGVEKVEIIAHSAGTIVTNYYLKVLGGAPNVSHAVFITPEARDCDGAGFLTALGIKNPPITPVQLLQAFPFLASVIAAAAPDKAVALQMAPTSEVYQAIFNGPIAQPGVRYSVLATRNDELATPAPACSTIDEPGVTMAIYEDLFPAAPPVGHSTIRSDANTAGWVLKQLTN</sequence>
<organism evidence="2 3">
    <name type="scientific">Nocardia uniformis</name>
    <dbReference type="NCBI Taxonomy" id="53432"/>
    <lineage>
        <taxon>Bacteria</taxon>
        <taxon>Bacillati</taxon>
        <taxon>Actinomycetota</taxon>
        <taxon>Actinomycetes</taxon>
        <taxon>Mycobacteriales</taxon>
        <taxon>Nocardiaceae</taxon>
        <taxon>Nocardia</taxon>
    </lineage>
</organism>
<dbReference type="Proteomes" id="UP000586827">
    <property type="component" value="Unassembled WGS sequence"/>
</dbReference>
<comment type="caution">
    <text evidence="2">The sequence shown here is derived from an EMBL/GenBank/DDBJ whole genome shotgun (WGS) entry which is preliminary data.</text>
</comment>
<evidence type="ECO:0000256" key="1">
    <source>
        <dbReference type="SAM" id="SignalP"/>
    </source>
</evidence>
<dbReference type="EMBL" id="JABELX010000018">
    <property type="protein sequence ID" value="NNH75069.1"/>
    <property type="molecule type" value="Genomic_DNA"/>
</dbReference>
<keyword evidence="3" id="KW-1185">Reference proteome</keyword>
<feature type="chain" id="PRO_5032691951" evidence="1">
    <location>
        <begin position="27"/>
        <end position="294"/>
    </location>
</feature>
<accession>A0A849CGV6</accession>
<dbReference type="Gene3D" id="3.40.50.1820">
    <property type="entry name" value="alpha/beta hydrolase"/>
    <property type="match status" value="1"/>
</dbReference>
<evidence type="ECO:0000313" key="2">
    <source>
        <dbReference type="EMBL" id="NNH75069.1"/>
    </source>
</evidence>
<protein>
    <submittedName>
        <fullName evidence="2">Uncharacterized protein</fullName>
    </submittedName>
</protein>
<dbReference type="RefSeq" id="WP_157553278.1">
    <property type="nucleotide sequence ID" value="NZ_JABELX010000018.1"/>
</dbReference>
<feature type="signal peptide" evidence="1">
    <location>
        <begin position="1"/>
        <end position="26"/>
    </location>
</feature>
<reference evidence="2 3" key="1">
    <citation type="submission" date="2020-05" db="EMBL/GenBank/DDBJ databases">
        <title>MicrobeNet Type strains.</title>
        <authorList>
            <person name="Nicholson A.C."/>
        </authorList>
    </citation>
    <scope>NUCLEOTIDE SEQUENCE [LARGE SCALE GENOMIC DNA]</scope>
    <source>
        <strain evidence="2 3">JCM 3224</strain>
    </source>
</reference>
<gene>
    <name evidence="2" type="ORF">HLB23_35350</name>
</gene>
<dbReference type="InterPro" id="IPR029058">
    <property type="entry name" value="AB_hydrolase_fold"/>
</dbReference>
<name>A0A849CGV6_9NOCA</name>